<feature type="compositionally biased region" description="Low complexity" evidence="5">
    <location>
        <begin position="573"/>
        <end position="593"/>
    </location>
</feature>
<keyword evidence="3" id="KW-0862">Zinc</keyword>
<feature type="compositionally biased region" description="Basic and acidic residues" evidence="5">
    <location>
        <begin position="193"/>
        <end position="206"/>
    </location>
</feature>
<gene>
    <name evidence="9" type="ORF">SLS53_002094</name>
</gene>
<dbReference type="InterPro" id="IPR017921">
    <property type="entry name" value="Znf_CTCHY"/>
</dbReference>
<dbReference type="EMBL" id="JAJSPL020000005">
    <property type="protein sequence ID" value="KAK7746906.1"/>
    <property type="molecule type" value="Genomic_DNA"/>
</dbReference>
<dbReference type="GO" id="GO:0008270">
    <property type="term" value="F:zinc ion binding"/>
    <property type="evidence" value="ECO:0007669"/>
    <property type="project" value="UniProtKB-KW"/>
</dbReference>
<sequence>MSSLVSDFLINPVARTVRRISSPFATGPSSASPETVRPFSQDYAAVGNGDAIAEYDAVPIPSPRLGRFMRGPDVAFGARSPPLMIPHRRTATAPVDISSARPSRFETEMERHDVPDTESPVAERTVPEAHDAADDDAQVTQKRPRRLPADDGKRQLRRRILSIQSSNITFDQKRYLMQQVLTENYALAKRAKTVPDGKGEAPRLHTECTGSLGQSGSPSSPSASTSRDSGFGVTALETLKSWTGLDGKAIINVSKEDREPTYVPMTATIMEDYEDDPDDMDTGEDGAALVLGCVHYRRNVKLQCVTCEKWYTCRLCHDAAEEHTLPRMLTKYMLCMLCGHPQKAGDTCVHCGESAAQYYCNICKLWSDDVNKPIYHCDDCGICRVGHGLDKDFFHCKTCRACISITQTNDHKCIERATDADCPICGENMFASPKTVIFMECGHSIHRACFNQYMNSSYKCPICSKSIVNMEALFTNLAKLIEEQPMPEEFKDVRSVILCNDCSAKSSTPFHFLGLRCQICKSFNTHELDRSPMPSEATANGGAPGQGGEITPAYPQSPLQSRGDASGPSSTLHPSGPHVSAPHSPSHDAASTPGHHPYAEPEVNLAIDEEEELTFWGGEARSGPESEDEEDDDSEEDDSDAGSSDNPEEEEDDDDEEDIILFGHR</sequence>
<dbReference type="PROSITE" id="PS50089">
    <property type="entry name" value="ZF_RING_2"/>
    <property type="match status" value="1"/>
</dbReference>
<dbReference type="InterPro" id="IPR039512">
    <property type="entry name" value="RCHY1_zinc-ribbon"/>
</dbReference>
<feature type="region of interest" description="Disordered" evidence="5">
    <location>
        <begin position="103"/>
        <end position="153"/>
    </location>
</feature>
<dbReference type="InterPro" id="IPR037274">
    <property type="entry name" value="Znf_CHY_sf"/>
</dbReference>
<dbReference type="Pfam" id="PF13639">
    <property type="entry name" value="zf-RING_2"/>
    <property type="match status" value="1"/>
</dbReference>
<organism evidence="9 10">
    <name type="scientific">Cytospora paraplurivora</name>
    <dbReference type="NCBI Taxonomy" id="2898453"/>
    <lineage>
        <taxon>Eukaryota</taxon>
        <taxon>Fungi</taxon>
        <taxon>Dikarya</taxon>
        <taxon>Ascomycota</taxon>
        <taxon>Pezizomycotina</taxon>
        <taxon>Sordariomycetes</taxon>
        <taxon>Sordariomycetidae</taxon>
        <taxon>Diaporthales</taxon>
        <taxon>Cytosporaceae</taxon>
        <taxon>Cytospora</taxon>
    </lineage>
</organism>
<feature type="domain" description="CTCHY-type" evidence="8">
    <location>
        <begin position="355"/>
        <end position="421"/>
    </location>
</feature>
<dbReference type="Pfam" id="PF05495">
    <property type="entry name" value="zf-CHY"/>
    <property type="match status" value="1"/>
</dbReference>
<dbReference type="Gene3D" id="2.20.28.10">
    <property type="match status" value="1"/>
</dbReference>
<dbReference type="PANTHER" id="PTHR21319">
    <property type="entry name" value="RING FINGER AND CHY ZINC FINGER DOMAIN-CONTAINING PROTEIN 1"/>
    <property type="match status" value="1"/>
</dbReference>
<dbReference type="AlphaFoldDB" id="A0AAN9UFH2"/>
<feature type="region of interest" description="Disordered" evidence="5">
    <location>
        <begin position="529"/>
        <end position="665"/>
    </location>
</feature>
<name>A0AAN9UFH2_9PEZI</name>
<evidence type="ECO:0000256" key="2">
    <source>
        <dbReference type="ARBA" id="ARBA00022771"/>
    </source>
</evidence>
<dbReference type="SUPFAM" id="SSF161219">
    <property type="entry name" value="CHY zinc finger-like"/>
    <property type="match status" value="1"/>
</dbReference>
<dbReference type="InterPro" id="IPR037275">
    <property type="entry name" value="Znf_CTCHY_sf"/>
</dbReference>
<dbReference type="SUPFAM" id="SSF57850">
    <property type="entry name" value="RING/U-box"/>
    <property type="match status" value="1"/>
</dbReference>
<evidence type="ECO:0000259" key="7">
    <source>
        <dbReference type="PROSITE" id="PS51266"/>
    </source>
</evidence>
<evidence type="ECO:0000313" key="10">
    <source>
        <dbReference type="Proteomes" id="UP001320245"/>
    </source>
</evidence>
<keyword evidence="2 4" id="KW-0863">Zinc-finger</keyword>
<dbReference type="Proteomes" id="UP001320245">
    <property type="component" value="Unassembled WGS sequence"/>
</dbReference>
<dbReference type="GO" id="GO:0006511">
    <property type="term" value="P:ubiquitin-dependent protein catabolic process"/>
    <property type="evidence" value="ECO:0007669"/>
    <property type="project" value="TreeGrafter"/>
</dbReference>
<accession>A0AAN9UFH2</accession>
<evidence type="ECO:0000256" key="5">
    <source>
        <dbReference type="SAM" id="MobiDB-lite"/>
    </source>
</evidence>
<keyword evidence="10" id="KW-1185">Reference proteome</keyword>
<dbReference type="SMART" id="SM00184">
    <property type="entry name" value="RING"/>
    <property type="match status" value="1"/>
</dbReference>
<dbReference type="SUPFAM" id="SSF161245">
    <property type="entry name" value="Zinc hairpin stack"/>
    <property type="match status" value="1"/>
</dbReference>
<feature type="domain" description="CHY-type" evidence="7">
    <location>
        <begin position="286"/>
        <end position="353"/>
    </location>
</feature>
<evidence type="ECO:0000256" key="1">
    <source>
        <dbReference type="ARBA" id="ARBA00022723"/>
    </source>
</evidence>
<comment type="caution">
    <text evidence="9">The sequence shown here is derived from an EMBL/GenBank/DDBJ whole genome shotgun (WGS) entry which is preliminary data.</text>
</comment>
<keyword evidence="1" id="KW-0479">Metal-binding</keyword>
<dbReference type="GO" id="GO:0005634">
    <property type="term" value="C:nucleus"/>
    <property type="evidence" value="ECO:0007669"/>
    <property type="project" value="TreeGrafter"/>
</dbReference>
<evidence type="ECO:0000256" key="3">
    <source>
        <dbReference type="ARBA" id="ARBA00022833"/>
    </source>
</evidence>
<dbReference type="GO" id="GO:0061630">
    <property type="term" value="F:ubiquitin protein ligase activity"/>
    <property type="evidence" value="ECO:0007669"/>
    <property type="project" value="TreeGrafter"/>
</dbReference>
<evidence type="ECO:0000259" key="6">
    <source>
        <dbReference type="PROSITE" id="PS50089"/>
    </source>
</evidence>
<evidence type="ECO:0000259" key="8">
    <source>
        <dbReference type="PROSITE" id="PS51270"/>
    </source>
</evidence>
<dbReference type="Gene3D" id="3.30.40.10">
    <property type="entry name" value="Zinc/RING finger domain, C3HC4 (zinc finger)"/>
    <property type="match status" value="1"/>
</dbReference>
<protein>
    <submittedName>
        <fullName evidence="9">Uncharacterized protein</fullName>
    </submittedName>
</protein>
<evidence type="ECO:0000256" key="4">
    <source>
        <dbReference type="PROSITE-ProRule" id="PRU00601"/>
    </source>
</evidence>
<dbReference type="InterPro" id="IPR008913">
    <property type="entry name" value="Znf_CHY"/>
</dbReference>
<reference evidence="9 10" key="1">
    <citation type="journal article" date="2023" name="PLoS ONE">
        <title>Cytospora paraplurivora sp. nov. isolated from orchards with fruit tree decline syndrome in Ontario, Canada.</title>
        <authorList>
            <person name="Ilyukhin E."/>
            <person name="Nguyen H.D.T."/>
            <person name="Castle A.J."/>
            <person name="Ellouze W."/>
        </authorList>
    </citation>
    <scope>NUCLEOTIDE SEQUENCE [LARGE SCALE GENOMIC DNA]</scope>
    <source>
        <strain evidence="9 10">FDS-564</strain>
    </source>
</reference>
<evidence type="ECO:0000313" key="9">
    <source>
        <dbReference type="EMBL" id="KAK7746906.1"/>
    </source>
</evidence>
<dbReference type="GO" id="GO:0016567">
    <property type="term" value="P:protein ubiquitination"/>
    <property type="evidence" value="ECO:0007669"/>
    <property type="project" value="TreeGrafter"/>
</dbReference>
<dbReference type="InterPro" id="IPR001841">
    <property type="entry name" value="Znf_RING"/>
</dbReference>
<dbReference type="Pfam" id="PF14599">
    <property type="entry name" value="zinc_ribbon_6"/>
    <property type="match status" value="1"/>
</dbReference>
<feature type="region of interest" description="Disordered" evidence="5">
    <location>
        <begin position="193"/>
        <end position="229"/>
    </location>
</feature>
<dbReference type="PROSITE" id="PS51270">
    <property type="entry name" value="ZF_CTCHY"/>
    <property type="match status" value="1"/>
</dbReference>
<dbReference type="PROSITE" id="PS51266">
    <property type="entry name" value="ZF_CHY"/>
    <property type="match status" value="1"/>
</dbReference>
<dbReference type="CDD" id="cd16464">
    <property type="entry name" value="RING-H2_Pirh2-like"/>
    <property type="match status" value="1"/>
</dbReference>
<feature type="compositionally biased region" description="Low complexity" evidence="5">
    <location>
        <begin position="210"/>
        <end position="229"/>
    </location>
</feature>
<feature type="compositionally biased region" description="Acidic residues" evidence="5">
    <location>
        <begin position="625"/>
        <end position="659"/>
    </location>
</feature>
<dbReference type="PANTHER" id="PTHR21319:SF0">
    <property type="entry name" value="AND RING FINGER DOMAIN PROTEIN, PUTATIVE (AFU_ORTHOLOGUE AFUA_1G08900)-RELATED"/>
    <property type="match status" value="1"/>
</dbReference>
<feature type="compositionally biased region" description="Basic and acidic residues" evidence="5">
    <location>
        <begin position="103"/>
        <end position="115"/>
    </location>
</feature>
<proteinExistence type="predicted"/>
<dbReference type="InterPro" id="IPR013083">
    <property type="entry name" value="Znf_RING/FYVE/PHD"/>
</dbReference>
<feature type="domain" description="RING-type" evidence="6">
    <location>
        <begin position="422"/>
        <end position="464"/>
    </location>
</feature>